<dbReference type="Proteomes" id="UP000237889">
    <property type="component" value="Chromosome"/>
</dbReference>
<protein>
    <recommendedName>
        <fullName evidence="2">Anti-sigma K factor RskA C-terminal domain-containing protein</fullName>
    </recommendedName>
</protein>
<evidence type="ECO:0000313" key="4">
    <source>
        <dbReference type="Proteomes" id="UP000237889"/>
    </source>
</evidence>
<dbReference type="GO" id="GO:0016989">
    <property type="term" value="F:sigma factor antagonist activity"/>
    <property type="evidence" value="ECO:0007669"/>
    <property type="project" value="TreeGrafter"/>
</dbReference>
<dbReference type="KEGG" id="phr:C6569_09890"/>
<evidence type="ECO:0000313" key="3">
    <source>
        <dbReference type="EMBL" id="AVO45344.1"/>
    </source>
</evidence>
<dbReference type="OrthoDB" id="9816387at2"/>
<dbReference type="InterPro" id="IPR051474">
    <property type="entry name" value="Anti-sigma-K/W_factor"/>
</dbReference>
<dbReference type="InterPro" id="IPR018764">
    <property type="entry name" value="RskA_C"/>
</dbReference>
<keyword evidence="1" id="KW-0472">Membrane</keyword>
<evidence type="ECO:0000259" key="2">
    <source>
        <dbReference type="Pfam" id="PF10099"/>
    </source>
</evidence>
<feature type="domain" description="Anti-sigma K factor RskA C-terminal" evidence="2">
    <location>
        <begin position="99"/>
        <end position="225"/>
    </location>
</feature>
<feature type="transmembrane region" description="Helical" evidence="1">
    <location>
        <begin position="96"/>
        <end position="114"/>
    </location>
</feature>
<dbReference type="RefSeq" id="WP_106748685.1">
    <property type="nucleotide sequence ID" value="NZ_CP027668.1"/>
</dbReference>
<accession>A0A2S0NAZ9</accession>
<gene>
    <name evidence="3" type="ORF">C6569_09890</name>
</gene>
<dbReference type="GO" id="GO:0005886">
    <property type="term" value="C:plasma membrane"/>
    <property type="evidence" value="ECO:0007669"/>
    <property type="project" value="InterPro"/>
</dbReference>
<keyword evidence="1" id="KW-1133">Transmembrane helix</keyword>
<sequence length="235" mass="24683">MTDDLIATAGEYVAGLMSPEEQEAFERRIATDGEARRAVADWRTRLLALDETATQLTPSEGLWPAIEAAVGSARPAPEAAPGWFARVWQDVSTLRLASLAGAAAALVMAVLLVAQPFGGGAGKPAVVAVLNAPNGGEAGAIVEAFADGRIRVVPLRAIPVPEGRVLQVWTLWDRQVGPRSVGLMERAQARDYATSGMPRPVDQQLYEITLEPAGGSPTGRPTGPILYVGRGATPL</sequence>
<dbReference type="EMBL" id="CP027668">
    <property type="protein sequence ID" value="AVO45344.1"/>
    <property type="molecule type" value="Genomic_DNA"/>
</dbReference>
<dbReference type="PANTHER" id="PTHR37461:SF1">
    <property type="entry name" value="ANTI-SIGMA-K FACTOR RSKA"/>
    <property type="match status" value="1"/>
</dbReference>
<organism evidence="3 4">
    <name type="scientific">Phreatobacter cathodiphilus</name>
    <dbReference type="NCBI Taxonomy" id="1868589"/>
    <lineage>
        <taxon>Bacteria</taxon>
        <taxon>Pseudomonadati</taxon>
        <taxon>Pseudomonadota</taxon>
        <taxon>Alphaproteobacteria</taxon>
        <taxon>Hyphomicrobiales</taxon>
        <taxon>Phreatobacteraceae</taxon>
        <taxon>Phreatobacter</taxon>
    </lineage>
</organism>
<evidence type="ECO:0000256" key="1">
    <source>
        <dbReference type="SAM" id="Phobius"/>
    </source>
</evidence>
<dbReference type="Pfam" id="PF10099">
    <property type="entry name" value="RskA_C"/>
    <property type="match status" value="1"/>
</dbReference>
<keyword evidence="1" id="KW-0812">Transmembrane</keyword>
<dbReference type="GO" id="GO:0006417">
    <property type="term" value="P:regulation of translation"/>
    <property type="evidence" value="ECO:0007669"/>
    <property type="project" value="TreeGrafter"/>
</dbReference>
<proteinExistence type="predicted"/>
<name>A0A2S0NAZ9_9HYPH</name>
<reference evidence="3 4" key="1">
    <citation type="submission" date="2018-03" db="EMBL/GenBank/DDBJ databases">
        <title>Genome sequencing of Phreatobacter sp.</title>
        <authorList>
            <person name="Kim S.-J."/>
            <person name="Heo J."/>
            <person name="Kwon S.-W."/>
        </authorList>
    </citation>
    <scope>NUCLEOTIDE SEQUENCE [LARGE SCALE GENOMIC DNA]</scope>
    <source>
        <strain evidence="3 4">S-12</strain>
    </source>
</reference>
<dbReference type="PANTHER" id="PTHR37461">
    <property type="entry name" value="ANTI-SIGMA-K FACTOR RSKA"/>
    <property type="match status" value="1"/>
</dbReference>
<keyword evidence="4" id="KW-1185">Reference proteome</keyword>
<dbReference type="AlphaFoldDB" id="A0A2S0NAZ9"/>